<comment type="caution">
    <text evidence="2">The sequence shown here is derived from an EMBL/GenBank/DDBJ whole genome shotgun (WGS) entry which is preliminary data.</text>
</comment>
<evidence type="ECO:0000313" key="3">
    <source>
        <dbReference type="Proteomes" id="UP000305840"/>
    </source>
</evidence>
<keyword evidence="1" id="KW-1133">Transmembrane helix</keyword>
<keyword evidence="1" id="KW-0812">Transmembrane</keyword>
<feature type="transmembrane region" description="Helical" evidence="1">
    <location>
        <begin position="12"/>
        <end position="31"/>
    </location>
</feature>
<feature type="transmembrane region" description="Helical" evidence="1">
    <location>
        <begin position="60"/>
        <end position="83"/>
    </location>
</feature>
<gene>
    <name evidence="2" type="ORF">FCV91_02865</name>
</gene>
<feature type="transmembrane region" description="Helical" evidence="1">
    <location>
        <begin position="138"/>
        <end position="155"/>
    </location>
</feature>
<evidence type="ECO:0000313" key="2">
    <source>
        <dbReference type="EMBL" id="TKG12903.1"/>
    </source>
</evidence>
<dbReference type="Proteomes" id="UP000305840">
    <property type="component" value="Unassembled WGS sequence"/>
</dbReference>
<accession>A0A4U2E6E1</accession>
<organism evidence="2 3">
    <name type="scientific">Vibrio lentus</name>
    <dbReference type="NCBI Taxonomy" id="136468"/>
    <lineage>
        <taxon>Bacteria</taxon>
        <taxon>Pseudomonadati</taxon>
        <taxon>Pseudomonadota</taxon>
        <taxon>Gammaproteobacteria</taxon>
        <taxon>Vibrionales</taxon>
        <taxon>Vibrionaceae</taxon>
        <taxon>Vibrio</taxon>
    </lineage>
</organism>
<evidence type="ECO:0000256" key="1">
    <source>
        <dbReference type="SAM" id="Phobius"/>
    </source>
</evidence>
<feature type="transmembrane region" description="Helical" evidence="1">
    <location>
        <begin position="113"/>
        <end position="132"/>
    </location>
</feature>
<name>A0A4U2E6E1_9VIBR</name>
<keyword evidence="1" id="KW-0472">Membrane</keyword>
<dbReference type="EMBL" id="SYVO01000005">
    <property type="protein sequence ID" value="TKG12903.1"/>
    <property type="molecule type" value="Genomic_DNA"/>
</dbReference>
<sequence>MKEIAKTIGNVKFWGITVFLFVVLTAVSYWATGFVTEGNYIEKYQKLDPLVKELFSLESWWVEMLISGCIPMFLLFSIQFYLLKFDPKNEYRDIFNSVLPFVPMLKWLTNKPIYFMLGTASVFLGVIIYLAVEGGVAYLAGLIIPVPIFMLTFLLKYASAQIASGEGFTEWTYDNNKSIGTGCATISLACWLYINVLSPSCELWTVFSALSVS</sequence>
<dbReference type="RefSeq" id="WP_129590043.1">
    <property type="nucleotide sequence ID" value="NZ_JAJGZU010000002.1"/>
</dbReference>
<dbReference type="AlphaFoldDB" id="A0A4U2E6E1"/>
<proteinExistence type="predicted"/>
<reference evidence="2 3" key="1">
    <citation type="submission" date="2019-04" db="EMBL/GenBank/DDBJ databases">
        <title>A reverse ecology approach based on a biological definition of microbial populations.</title>
        <authorList>
            <person name="Arevalo P."/>
            <person name="Vaninsberghe D."/>
            <person name="Elsherbini J."/>
            <person name="Gore J."/>
            <person name="Polz M."/>
        </authorList>
    </citation>
    <scope>NUCLEOTIDE SEQUENCE [LARGE SCALE GENOMIC DNA]</scope>
    <source>
        <strain evidence="2 3">10N.222.48.A1</strain>
    </source>
</reference>
<protein>
    <submittedName>
        <fullName evidence="2">Uncharacterized protein</fullName>
    </submittedName>
</protein>